<proteinExistence type="inferred from homology"/>
<dbReference type="NCBIfam" id="NF007440">
    <property type="entry name" value="PRK09987.1"/>
    <property type="match status" value="1"/>
</dbReference>
<evidence type="ECO:0000313" key="8">
    <source>
        <dbReference type="EMBL" id="VWD13864.1"/>
    </source>
</evidence>
<evidence type="ECO:0000256" key="5">
    <source>
        <dbReference type="ARBA" id="ARBA00048200"/>
    </source>
</evidence>
<dbReference type="UniPathway" id="UPA00124"/>
<evidence type="ECO:0000256" key="6">
    <source>
        <dbReference type="RuleBase" id="RU364082"/>
    </source>
</evidence>
<dbReference type="InterPro" id="IPR036291">
    <property type="entry name" value="NAD(P)-bd_dom_sf"/>
</dbReference>
<dbReference type="GO" id="GO:0005829">
    <property type="term" value="C:cytosol"/>
    <property type="evidence" value="ECO:0007669"/>
    <property type="project" value="TreeGrafter"/>
</dbReference>
<evidence type="ECO:0000256" key="2">
    <source>
        <dbReference type="ARBA" id="ARBA00010944"/>
    </source>
</evidence>
<sequence length="296" mass="32281">MRRILISGANGQVGFELRRSLAPLGMVTALTRQDMDLCKTDSILAVLERERPDVIVNPAAYTAVDKAESEPDVARAINSAAPGVMAEWAAAHGATIVHYSTDYVFSGSGTTPYRESDQADPQSVYGLTKWEGEQAVRRSGGRHLILRTSWVVGAHGANFLKTILRLAREREQLKIVADQVGAPTSAALIADVTALLLARHGQQPDAFDYGTYHLAAGGETTWYEYARHVVAAAERSGLALKLKAEEILPIATYEYPLPARRPANSRLDCSKLTGAFGLHLPDWRHGVDHVFSEIHD</sequence>
<comment type="catalytic activity">
    <reaction evidence="5 6">
        <text>dTDP-beta-L-rhamnose + NADP(+) = dTDP-4-dehydro-beta-L-rhamnose + NADPH + H(+)</text>
        <dbReference type="Rhea" id="RHEA:21796"/>
        <dbReference type="ChEBI" id="CHEBI:15378"/>
        <dbReference type="ChEBI" id="CHEBI:57510"/>
        <dbReference type="ChEBI" id="CHEBI:57783"/>
        <dbReference type="ChEBI" id="CHEBI:58349"/>
        <dbReference type="ChEBI" id="CHEBI:62830"/>
        <dbReference type="EC" id="1.1.1.133"/>
    </reaction>
</comment>
<evidence type="ECO:0000256" key="1">
    <source>
        <dbReference type="ARBA" id="ARBA00004781"/>
    </source>
</evidence>
<dbReference type="EMBL" id="CABVQT010000006">
    <property type="protein sequence ID" value="VWD13864.1"/>
    <property type="molecule type" value="Genomic_DNA"/>
</dbReference>
<reference evidence="8 9" key="1">
    <citation type="submission" date="2019-09" db="EMBL/GenBank/DDBJ databases">
        <authorList>
            <person name="Depoorter E."/>
        </authorList>
    </citation>
    <scope>NUCLEOTIDE SEQUENCE [LARGE SCALE GENOMIC DNA]</scope>
    <source>
        <strain evidence="8">R-71171</strain>
    </source>
</reference>
<evidence type="ECO:0000313" key="9">
    <source>
        <dbReference type="Proteomes" id="UP000494182"/>
    </source>
</evidence>
<dbReference type="GO" id="GO:0019305">
    <property type="term" value="P:dTDP-rhamnose biosynthetic process"/>
    <property type="evidence" value="ECO:0007669"/>
    <property type="project" value="UniProtKB-UniPathway"/>
</dbReference>
<dbReference type="Gene3D" id="3.90.25.10">
    <property type="entry name" value="UDP-galactose 4-epimerase, domain 1"/>
    <property type="match status" value="1"/>
</dbReference>
<dbReference type="Proteomes" id="UP000494182">
    <property type="component" value="Unassembled WGS sequence"/>
</dbReference>
<dbReference type="GO" id="GO:0008831">
    <property type="term" value="F:dTDP-4-dehydrorhamnose reductase activity"/>
    <property type="evidence" value="ECO:0007669"/>
    <property type="project" value="UniProtKB-EC"/>
</dbReference>
<dbReference type="SUPFAM" id="SSF51735">
    <property type="entry name" value="NAD(P)-binding Rossmann-fold domains"/>
    <property type="match status" value="1"/>
</dbReference>
<comment type="similarity">
    <text evidence="2 6">Belongs to the dTDP-4-dehydrorhamnose reductase family.</text>
</comment>
<accession>A0A6P2XWP3</accession>
<evidence type="ECO:0000259" key="7">
    <source>
        <dbReference type="Pfam" id="PF04321"/>
    </source>
</evidence>
<organism evidence="8 9">
    <name type="scientific">Burkholderia contaminans</name>
    <dbReference type="NCBI Taxonomy" id="488447"/>
    <lineage>
        <taxon>Bacteria</taxon>
        <taxon>Pseudomonadati</taxon>
        <taxon>Pseudomonadota</taxon>
        <taxon>Betaproteobacteria</taxon>
        <taxon>Burkholderiales</taxon>
        <taxon>Burkholderiaceae</taxon>
        <taxon>Burkholderia</taxon>
        <taxon>Burkholderia cepacia complex</taxon>
    </lineage>
</organism>
<feature type="domain" description="RmlD-like substrate binding" evidence="7">
    <location>
        <begin position="3"/>
        <end position="293"/>
    </location>
</feature>
<keyword evidence="6" id="KW-0560">Oxidoreductase</keyword>
<comment type="pathway">
    <text evidence="1 6">Carbohydrate biosynthesis; dTDP-L-rhamnose biosynthesis.</text>
</comment>
<dbReference type="EC" id="1.1.1.133" evidence="3 6"/>
<dbReference type="NCBIfam" id="TIGR01214">
    <property type="entry name" value="rmlD"/>
    <property type="match status" value="1"/>
</dbReference>
<dbReference type="CDD" id="cd05254">
    <property type="entry name" value="dTDP_HR_like_SDR_e"/>
    <property type="match status" value="1"/>
</dbReference>
<dbReference type="AlphaFoldDB" id="A0A6P2XWP3"/>
<keyword evidence="6" id="KW-0521">NADP</keyword>
<dbReference type="PANTHER" id="PTHR10491">
    <property type="entry name" value="DTDP-4-DEHYDRORHAMNOSE REDUCTASE"/>
    <property type="match status" value="1"/>
</dbReference>
<dbReference type="InterPro" id="IPR005913">
    <property type="entry name" value="dTDP_dehydrorham_reduct"/>
</dbReference>
<evidence type="ECO:0000256" key="3">
    <source>
        <dbReference type="ARBA" id="ARBA00012929"/>
    </source>
</evidence>
<dbReference type="Gene3D" id="3.40.50.720">
    <property type="entry name" value="NAD(P)-binding Rossmann-like Domain"/>
    <property type="match status" value="1"/>
</dbReference>
<protein>
    <recommendedName>
        <fullName evidence="4 6">dTDP-4-dehydrorhamnose reductase</fullName>
        <ecNumber evidence="3 6">1.1.1.133</ecNumber>
    </recommendedName>
</protein>
<gene>
    <name evidence="8" type="ORF">BCO71171_02691</name>
</gene>
<dbReference type="PANTHER" id="PTHR10491:SF4">
    <property type="entry name" value="METHIONINE ADENOSYLTRANSFERASE 2 SUBUNIT BETA"/>
    <property type="match status" value="1"/>
</dbReference>
<name>A0A6P2XWP3_9BURK</name>
<evidence type="ECO:0000256" key="4">
    <source>
        <dbReference type="ARBA" id="ARBA00017099"/>
    </source>
</evidence>
<dbReference type="InterPro" id="IPR029903">
    <property type="entry name" value="RmlD-like-bd"/>
</dbReference>
<dbReference type="Pfam" id="PF04321">
    <property type="entry name" value="RmlD_sub_bind"/>
    <property type="match status" value="1"/>
</dbReference>
<comment type="function">
    <text evidence="6">Catalyzes the reduction of dTDP-6-deoxy-L-lyxo-4-hexulose to yield dTDP-L-rhamnose.</text>
</comment>
<comment type="cofactor">
    <cofactor evidence="6">
        <name>Mg(2+)</name>
        <dbReference type="ChEBI" id="CHEBI:18420"/>
    </cofactor>
    <text evidence="6">Binds 1 Mg(2+) ion per monomer.</text>
</comment>